<feature type="domain" description="Nudix hydrolase" evidence="3">
    <location>
        <begin position="31"/>
        <end position="174"/>
    </location>
</feature>
<evidence type="ECO:0000256" key="1">
    <source>
        <dbReference type="ARBA" id="ARBA00001946"/>
    </source>
</evidence>
<name>A0A175VMX2_AEREN</name>
<protein>
    <submittedName>
        <fullName evidence="4">DNA mismatch repair protein MutT</fullName>
    </submittedName>
</protein>
<evidence type="ECO:0000256" key="2">
    <source>
        <dbReference type="ARBA" id="ARBA00022801"/>
    </source>
</evidence>
<sequence>MMTLQTQTSCWPDPFAIDFVHGQVPTDGSTLERLTVRAVVARDDELLLVHSRVNGDFMFPGGGVEAGESHAAALARELREECGAELLEVGPLLGETREYRPAREQGVDAYCIRSLYYLCRIGETLVAPQPQPYEIRLGFVPGWIAIEEALQTNKTQLAGPCPQWTVRETRVLAQLQRWWQRCVFDEW</sequence>
<keyword evidence="2" id="KW-0378">Hydrolase</keyword>
<reference evidence="4 5" key="1">
    <citation type="submission" date="2016-02" db="EMBL/GenBank/DDBJ databases">
        <title>Draft genome sequence of Aeromonas trota strain 1999lcr isolated from cerebrospinal fluid (CSF).</title>
        <authorList>
            <person name="Dallagassa C.B."/>
            <person name="Prediger K.C."/>
            <person name="Weiss V.A."/>
            <person name="Assis F.E."/>
            <person name="Baura V."/>
            <person name="Cruz L.M."/>
            <person name="Souza E.M."/>
            <person name="Pedrosa F.O."/>
            <person name="Fadel-Picheth C.M."/>
        </authorList>
    </citation>
    <scope>NUCLEOTIDE SEQUENCE [LARGE SCALE GENOMIC DNA]</scope>
    <source>
        <strain evidence="4 5">1999lcr</strain>
    </source>
</reference>
<dbReference type="Gene3D" id="3.90.79.10">
    <property type="entry name" value="Nucleoside Triphosphate Pyrophosphohydrolase"/>
    <property type="match status" value="1"/>
</dbReference>
<dbReference type="PANTHER" id="PTHR43046">
    <property type="entry name" value="GDP-MANNOSE MANNOSYL HYDROLASE"/>
    <property type="match status" value="1"/>
</dbReference>
<dbReference type="InterPro" id="IPR020084">
    <property type="entry name" value="NUDIX_hydrolase_CS"/>
</dbReference>
<dbReference type="PROSITE" id="PS51462">
    <property type="entry name" value="NUDIX"/>
    <property type="match status" value="1"/>
</dbReference>
<proteinExistence type="predicted"/>
<evidence type="ECO:0000313" key="5">
    <source>
        <dbReference type="Proteomes" id="UP000078435"/>
    </source>
</evidence>
<evidence type="ECO:0000313" key="4">
    <source>
        <dbReference type="EMBL" id="KXU81880.1"/>
    </source>
</evidence>
<dbReference type="SUPFAM" id="SSF55811">
    <property type="entry name" value="Nudix"/>
    <property type="match status" value="1"/>
</dbReference>
<dbReference type="Pfam" id="PF00293">
    <property type="entry name" value="NUDIX"/>
    <property type="match status" value="1"/>
</dbReference>
<dbReference type="OrthoDB" id="9804442at2"/>
<dbReference type="InterPro" id="IPR015797">
    <property type="entry name" value="NUDIX_hydrolase-like_dom_sf"/>
</dbReference>
<comment type="cofactor">
    <cofactor evidence="1">
        <name>Mg(2+)</name>
        <dbReference type="ChEBI" id="CHEBI:18420"/>
    </cofactor>
</comment>
<comment type="caution">
    <text evidence="4">The sequence shown here is derived from an EMBL/GenBank/DDBJ whole genome shotgun (WGS) entry which is preliminary data.</text>
</comment>
<evidence type="ECO:0000259" key="3">
    <source>
        <dbReference type="PROSITE" id="PS51462"/>
    </source>
</evidence>
<dbReference type="PANTHER" id="PTHR43046:SF2">
    <property type="entry name" value="8-OXO-DGTP DIPHOSPHATASE-RELATED"/>
    <property type="match status" value="1"/>
</dbReference>
<organism evidence="4 5">
    <name type="scientific">Aeromonas enteropelogenes</name>
    <name type="common">Aeromonas trota</name>
    <dbReference type="NCBI Taxonomy" id="29489"/>
    <lineage>
        <taxon>Bacteria</taxon>
        <taxon>Pseudomonadati</taxon>
        <taxon>Pseudomonadota</taxon>
        <taxon>Gammaproteobacteria</taxon>
        <taxon>Aeromonadales</taxon>
        <taxon>Aeromonadaceae</taxon>
        <taxon>Aeromonas</taxon>
    </lineage>
</organism>
<dbReference type="InterPro" id="IPR000086">
    <property type="entry name" value="NUDIX_hydrolase_dom"/>
</dbReference>
<accession>A0A175VMX2</accession>
<dbReference type="EMBL" id="JMGO02000002">
    <property type="protein sequence ID" value="KXU81880.1"/>
    <property type="molecule type" value="Genomic_DNA"/>
</dbReference>
<gene>
    <name evidence="4" type="ORF">LCR_09350</name>
</gene>
<dbReference type="GO" id="GO:0016787">
    <property type="term" value="F:hydrolase activity"/>
    <property type="evidence" value="ECO:0007669"/>
    <property type="project" value="UniProtKB-KW"/>
</dbReference>
<dbReference type="PROSITE" id="PS00893">
    <property type="entry name" value="NUDIX_BOX"/>
    <property type="match status" value="1"/>
</dbReference>
<dbReference type="AlphaFoldDB" id="A0A175VMX2"/>
<dbReference type="Proteomes" id="UP000078435">
    <property type="component" value="Unassembled WGS sequence"/>
</dbReference>